<protein>
    <submittedName>
        <fullName evidence="1">Uncharacterized protein</fullName>
    </submittedName>
</protein>
<reference evidence="1 2" key="1">
    <citation type="journal article" date="2006" name="Science">
        <title>The genome of black cottonwood, Populus trichocarpa (Torr. &amp; Gray).</title>
        <authorList>
            <person name="Tuskan G.A."/>
            <person name="Difazio S."/>
            <person name="Jansson S."/>
            <person name="Bohlmann J."/>
            <person name="Grigoriev I."/>
            <person name="Hellsten U."/>
            <person name="Putnam N."/>
            <person name="Ralph S."/>
            <person name="Rombauts S."/>
            <person name="Salamov A."/>
            <person name="Schein J."/>
            <person name="Sterck L."/>
            <person name="Aerts A."/>
            <person name="Bhalerao R.R."/>
            <person name="Bhalerao R.P."/>
            <person name="Blaudez D."/>
            <person name="Boerjan W."/>
            <person name="Brun A."/>
            <person name="Brunner A."/>
            <person name="Busov V."/>
            <person name="Campbell M."/>
            <person name="Carlson J."/>
            <person name="Chalot M."/>
            <person name="Chapman J."/>
            <person name="Chen G.L."/>
            <person name="Cooper D."/>
            <person name="Coutinho P.M."/>
            <person name="Couturier J."/>
            <person name="Covert S."/>
            <person name="Cronk Q."/>
            <person name="Cunningham R."/>
            <person name="Davis J."/>
            <person name="Degroeve S."/>
            <person name="Dejardin A."/>
            <person name="Depamphilis C."/>
            <person name="Detter J."/>
            <person name="Dirks B."/>
            <person name="Dubchak I."/>
            <person name="Duplessis S."/>
            <person name="Ehlting J."/>
            <person name="Ellis B."/>
            <person name="Gendler K."/>
            <person name="Goodstein D."/>
            <person name="Gribskov M."/>
            <person name="Grimwood J."/>
            <person name="Groover A."/>
            <person name="Gunter L."/>
            <person name="Hamberger B."/>
            <person name="Heinze B."/>
            <person name="Helariutta Y."/>
            <person name="Henrissat B."/>
            <person name="Holligan D."/>
            <person name="Holt R."/>
            <person name="Huang W."/>
            <person name="Islam-Faridi N."/>
            <person name="Jones S."/>
            <person name="Jones-Rhoades M."/>
            <person name="Jorgensen R."/>
            <person name="Joshi C."/>
            <person name="Kangasjarvi J."/>
            <person name="Karlsson J."/>
            <person name="Kelleher C."/>
            <person name="Kirkpatrick R."/>
            <person name="Kirst M."/>
            <person name="Kohler A."/>
            <person name="Kalluri U."/>
            <person name="Larimer F."/>
            <person name="Leebens-Mack J."/>
            <person name="Leple J.C."/>
            <person name="Locascio P."/>
            <person name="Lou Y."/>
            <person name="Lucas S."/>
            <person name="Martin F."/>
            <person name="Montanini B."/>
            <person name="Napoli C."/>
            <person name="Nelson D.R."/>
            <person name="Nelson C."/>
            <person name="Nieminen K."/>
            <person name="Nilsson O."/>
            <person name="Pereda V."/>
            <person name="Peter G."/>
            <person name="Philippe R."/>
            <person name="Pilate G."/>
            <person name="Poliakov A."/>
            <person name="Razumovskaya J."/>
            <person name="Richardson P."/>
            <person name="Rinaldi C."/>
            <person name="Ritland K."/>
            <person name="Rouze P."/>
            <person name="Ryaboy D."/>
            <person name="Schmutz J."/>
            <person name="Schrader J."/>
            <person name="Segerman B."/>
            <person name="Shin H."/>
            <person name="Siddiqui A."/>
            <person name="Sterky F."/>
            <person name="Terry A."/>
            <person name="Tsai C.J."/>
            <person name="Uberbacher E."/>
            <person name="Unneberg P."/>
            <person name="Vahala J."/>
            <person name="Wall K."/>
            <person name="Wessler S."/>
            <person name="Yang G."/>
            <person name="Yin T."/>
            <person name="Douglas C."/>
            <person name="Marra M."/>
            <person name="Sandberg G."/>
            <person name="Van de Peer Y."/>
            <person name="Rokhsar D."/>
        </authorList>
    </citation>
    <scope>NUCLEOTIDE SEQUENCE [LARGE SCALE GENOMIC DNA]</scope>
    <source>
        <strain evidence="2">cv. Nisqually</strain>
    </source>
</reference>
<evidence type="ECO:0000313" key="2">
    <source>
        <dbReference type="Proteomes" id="UP000006729"/>
    </source>
</evidence>
<dbReference type="EMBL" id="CM009292">
    <property type="protein sequence ID" value="KAI9398695.1"/>
    <property type="molecule type" value="Genomic_DNA"/>
</dbReference>
<accession>A0ACC0TAX2</accession>
<organism evidence="1 2">
    <name type="scientific">Populus trichocarpa</name>
    <name type="common">Western balsam poplar</name>
    <name type="synonym">Populus balsamifera subsp. trichocarpa</name>
    <dbReference type="NCBI Taxonomy" id="3694"/>
    <lineage>
        <taxon>Eukaryota</taxon>
        <taxon>Viridiplantae</taxon>
        <taxon>Streptophyta</taxon>
        <taxon>Embryophyta</taxon>
        <taxon>Tracheophyta</taxon>
        <taxon>Spermatophyta</taxon>
        <taxon>Magnoliopsida</taxon>
        <taxon>eudicotyledons</taxon>
        <taxon>Gunneridae</taxon>
        <taxon>Pentapetalae</taxon>
        <taxon>rosids</taxon>
        <taxon>fabids</taxon>
        <taxon>Malpighiales</taxon>
        <taxon>Salicaceae</taxon>
        <taxon>Saliceae</taxon>
        <taxon>Populus</taxon>
    </lineage>
</organism>
<sequence length="351" mass="39953">MVMMEVVILQRSIVLCLGVFNKVMLFVLSEMDGILRNVLGLPAFGGKKETVNDLLHTKKWMNYNHLAKSYLGNALYVLNQMTDTQMISFTLRHLKFSSVLLVAFPALLRKYIKVALHFWSTGEGVLPLVAFFFLRDVCIWIGSDCLDDCLKGIYKAYVLNCHFINAAKLQHIQFRANCVIELLGVDLPTAYQHAFVFIRQLAMILRDAITMKTKLNGSADPTSLRLRLVAAAAAVVVLMCEFNLRVFYLLDSFCKVYEWKFMNFLELWTGAICTYSSEADLNPLAYPLTQIISGVARLVPTARCFPLRLRCVRMLNRIAASTGTFIPVSMLLLDMLEMKELNSPPPHWRCW</sequence>
<keyword evidence="2" id="KW-1185">Reference proteome</keyword>
<proteinExistence type="predicted"/>
<evidence type="ECO:0000313" key="1">
    <source>
        <dbReference type="EMBL" id="KAI9398695.1"/>
    </source>
</evidence>
<gene>
    <name evidence="1" type="ORF">POPTR_003G213601v4</name>
</gene>
<name>A0ACC0TAX2_POPTR</name>
<dbReference type="Proteomes" id="UP000006729">
    <property type="component" value="Chromosome 3"/>
</dbReference>
<comment type="caution">
    <text evidence="1">The sequence shown here is derived from an EMBL/GenBank/DDBJ whole genome shotgun (WGS) entry which is preliminary data.</text>
</comment>